<feature type="domain" description="Fibronectin type-III" evidence="1">
    <location>
        <begin position="235"/>
        <end position="320"/>
    </location>
</feature>
<dbReference type="InterPro" id="IPR036514">
    <property type="entry name" value="SGNH_hydro_sf"/>
</dbReference>
<comment type="caution">
    <text evidence="2">The sequence shown here is derived from an EMBL/GenBank/DDBJ whole genome shotgun (WGS) entry which is preliminary data.</text>
</comment>
<dbReference type="InterPro" id="IPR050713">
    <property type="entry name" value="RTP_Phos/Ushers"/>
</dbReference>
<dbReference type="RefSeq" id="WP_341420023.1">
    <property type="nucleotide sequence ID" value="NZ_JBBPCC010000038.1"/>
</dbReference>
<dbReference type="PANTHER" id="PTHR46957">
    <property type="entry name" value="CYTOKINE RECEPTOR"/>
    <property type="match status" value="1"/>
</dbReference>
<dbReference type="PROSITE" id="PS50853">
    <property type="entry name" value="FN3"/>
    <property type="match status" value="2"/>
</dbReference>
<dbReference type="Gene3D" id="2.60.40.10">
    <property type="entry name" value="Immunoglobulins"/>
    <property type="match status" value="3"/>
</dbReference>
<evidence type="ECO:0000259" key="1">
    <source>
        <dbReference type="PROSITE" id="PS50853"/>
    </source>
</evidence>
<gene>
    <name evidence="2" type="ORF">WMW72_33950</name>
</gene>
<dbReference type="SMART" id="SM00060">
    <property type="entry name" value="FN3"/>
    <property type="match status" value="3"/>
</dbReference>
<keyword evidence="3" id="KW-1185">Reference proteome</keyword>
<organism evidence="2 3">
    <name type="scientific">Paenibacillus filicis</name>
    <dbReference type="NCBI Taxonomy" id="669464"/>
    <lineage>
        <taxon>Bacteria</taxon>
        <taxon>Bacillati</taxon>
        <taxon>Bacillota</taxon>
        <taxon>Bacilli</taxon>
        <taxon>Bacillales</taxon>
        <taxon>Paenibacillaceae</taxon>
        <taxon>Paenibacillus</taxon>
    </lineage>
</organism>
<dbReference type="CDD" id="cd00063">
    <property type="entry name" value="FN3"/>
    <property type="match status" value="2"/>
</dbReference>
<feature type="domain" description="Fibronectin type-III" evidence="1">
    <location>
        <begin position="142"/>
        <end position="227"/>
    </location>
</feature>
<dbReference type="InterPro" id="IPR036116">
    <property type="entry name" value="FN3_sf"/>
</dbReference>
<dbReference type="PANTHER" id="PTHR46957:SF3">
    <property type="entry name" value="CYTOKINE RECEPTOR"/>
    <property type="match status" value="1"/>
</dbReference>
<accession>A0ABU9DXN3</accession>
<protein>
    <submittedName>
        <fullName evidence="2">Fibronectin type III domain-containing protein</fullName>
    </submittedName>
</protein>
<evidence type="ECO:0000313" key="3">
    <source>
        <dbReference type="Proteomes" id="UP001469365"/>
    </source>
</evidence>
<evidence type="ECO:0000313" key="2">
    <source>
        <dbReference type="EMBL" id="MEK8132897.1"/>
    </source>
</evidence>
<dbReference type="EMBL" id="JBBPCC010000038">
    <property type="protein sequence ID" value="MEK8132897.1"/>
    <property type="molecule type" value="Genomic_DNA"/>
</dbReference>
<dbReference type="SUPFAM" id="SSF49265">
    <property type="entry name" value="Fibronectin type III"/>
    <property type="match status" value="1"/>
</dbReference>
<proteinExistence type="predicted"/>
<dbReference type="Proteomes" id="UP001469365">
    <property type="component" value="Unassembled WGS sequence"/>
</dbReference>
<sequence>MADSLDARFAKSGAAIKSNGQVVNTANLQEGILHALGGGDPVGSETLPVAANKVAQLLNIPSGATQAAITLEGGDIRYWRKDNPPPSTTSGHPVKAGAEFTLDSASQLAGFRAYPVSGSPVLQVSYLGAIPKPPEDTQAPTVPTGLTANTVTAAQVKISWTASTDNVGVVAYDIYRDGAKTGTSATTSYTDNAVSPSTSYTYTVRARDAAGNVSGASSALPVSTLAASDTQAPTVPTALTATAAGTDTINLAWTASTDNVGVTGYDVYRDGNKVGSATTTTYSDKGLTAATTYSYTVKAKDAAGNVSAASTAASATTQAQAPAVYGDISDPQGRSLAADKAYSLGEFSDPTSSLWLTKATWRTKHIASKDVTDLEIVYVAAASEAVTPNTMDVKVALEIEDPDTKAITLHLLAWDAQGTRVYKFSPGEIKHTFPLNKTLKRGTAFWIRSCVEVPDGGKYPKGGVAIFRTLGEGKVVGEDLVDYLQTEKPVLATSSDVGGSFYPLAIIGKSADKLAFTLGGDSINHGVADSPGSNGEYPTQRGFGVRSAYAAGAGWANVSKSGERVADFSIYNTIRLYVAQFSTHAIFNYGTNDNGSSLATMKTNLGNAFQAIKARNPKIMLYQMKILGRNTGNINTVYSDWYKPGNVRDQVNDWIGTLADGLIDGYYDGAYPTETQNPRTGGFRSTAFVTDMTHPLPYAHDIIRHAVDTYTMAQFKPWVKVETMVPDKPTGLRAVIAGTNALIAWDKNPRSDFLILGYNVYVDGAKVNSDVIPYNKPGYIHLMPATGAHSITVKAVSIFDVESAASDAVSASVAGKVIAVKDSFDRPSNANLGNVEIGVAGALAWERTNADRYDIYNPEGSNGSLRRTGASGIGQYAVVQTGVDDMVMMIDHTALAANKGPTVVLRFVDNQNLISVSFSLKAGISTRIANQLTSNIIESANISPNVAAGEKRTYTIGVLGSTVFVLINGSPLMVDYDERLSQVKGRKAGVGSSDPNDLFDNFEVTAR</sequence>
<dbReference type="SUPFAM" id="SSF52266">
    <property type="entry name" value="SGNH hydrolase"/>
    <property type="match status" value="1"/>
</dbReference>
<name>A0ABU9DXN3_9BACL</name>
<dbReference type="InterPro" id="IPR013783">
    <property type="entry name" value="Ig-like_fold"/>
</dbReference>
<reference evidence="2 3" key="1">
    <citation type="submission" date="2024-04" db="EMBL/GenBank/DDBJ databases">
        <title>draft genome sequnece of Paenibacillus filicis.</title>
        <authorList>
            <person name="Kim D.-U."/>
        </authorList>
    </citation>
    <scope>NUCLEOTIDE SEQUENCE [LARGE SCALE GENOMIC DNA]</scope>
    <source>
        <strain evidence="2 3">KACC14197</strain>
    </source>
</reference>
<dbReference type="Pfam" id="PF00041">
    <property type="entry name" value="fn3"/>
    <property type="match status" value="1"/>
</dbReference>
<dbReference type="InterPro" id="IPR003961">
    <property type="entry name" value="FN3_dom"/>
</dbReference>
<dbReference type="Gene3D" id="3.40.50.1110">
    <property type="entry name" value="SGNH hydrolase"/>
    <property type="match status" value="1"/>
</dbReference>